<keyword evidence="2" id="KW-1185">Reference proteome</keyword>
<gene>
    <name evidence="1" type="ORF">ACFQ2O_08475</name>
</gene>
<dbReference type="RefSeq" id="WP_377525643.1">
    <property type="nucleotide sequence ID" value="NZ_JBHTLD010000059.1"/>
</dbReference>
<evidence type="ECO:0000313" key="1">
    <source>
        <dbReference type="EMBL" id="MFD1186235.1"/>
    </source>
</evidence>
<dbReference type="EMBL" id="JBHTLD010000059">
    <property type="protein sequence ID" value="MFD1186235.1"/>
    <property type="molecule type" value="Genomic_DNA"/>
</dbReference>
<organism evidence="1 2">
    <name type="scientific">Pontibacter rugosus</name>
    <dbReference type="NCBI Taxonomy" id="1745966"/>
    <lineage>
        <taxon>Bacteria</taxon>
        <taxon>Pseudomonadati</taxon>
        <taxon>Bacteroidota</taxon>
        <taxon>Cytophagia</taxon>
        <taxon>Cytophagales</taxon>
        <taxon>Hymenobacteraceae</taxon>
        <taxon>Pontibacter</taxon>
    </lineage>
</organism>
<dbReference type="Gene3D" id="2.60.40.10">
    <property type="entry name" value="Immunoglobulins"/>
    <property type="match status" value="1"/>
</dbReference>
<accession>A0ABW3SPI9</accession>
<name>A0ABW3SPI9_9BACT</name>
<evidence type="ECO:0000313" key="2">
    <source>
        <dbReference type="Proteomes" id="UP001597094"/>
    </source>
</evidence>
<comment type="caution">
    <text evidence="1">The sequence shown here is derived from an EMBL/GenBank/DDBJ whole genome shotgun (WGS) entry which is preliminary data.</text>
</comment>
<proteinExistence type="predicted"/>
<dbReference type="InterPro" id="IPR013783">
    <property type="entry name" value="Ig-like_fold"/>
</dbReference>
<reference evidence="2" key="1">
    <citation type="journal article" date="2019" name="Int. J. Syst. Evol. Microbiol.">
        <title>The Global Catalogue of Microorganisms (GCM) 10K type strain sequencing project: providing services to taxonomists for standard genome sequencing and annotation.</title>
        <authorList>
            <consortium name="The Broad Institute Genomics Platform"/>
            <consortium name="The Broad Institute Genome Sequencing Center for Infectious Disease"/>
            <person name="Wu L."/>
            <person name="Ma J."/>
        </authorList>
    </citation>
    <scope>NUCLEOTIDE SEQUENCE [LARGE SCALE GENOMIC DNA]</scope>
    <source>
        <strain evidence="2">JCM 31319</strain>
    </source>
</reference>
<protein>
    <submittedName>
        <fullName evidence="1">Uncharacterized protein</fullName>
    </submittedName>
</protein>
<sequence>MKNLSQYLLHFLFIVLILLPTKGFADNVAPGAASGFSATIVNGKVLLKFKESSASDLDGYLVLRKQEVGYAAPALINGVDYKVATKFIVDTPWEQWEVVSNDNNRNEQLLLDDGSFTYLVYMRDKSKNYSQPSRIVVNNYDKWTDNDLAVNLLVVTGGTLHINGNRKLTFLNDGALAGFGGALSNNGLIQVTKRIQVPVGVAMFNAGGTIEVKAGGELTVEGSFKSLYQSNVVSVEKSGKLVVAAGGSYILDQGRLVLKSGATMLVSGMVEWLPNSGGISNEGASLSFTAGSRFNLRTNVRFPQATWQEGSTFAYYGDWY</sequence>
<dbReference type="Proteomes" id="UP001597094">
    <property type="component" value="Unassembled WGS sequence"/>
</dbReference>